<evidence type="ECO:0000256" key="4">
    <source>
        <dbReference type="ARBA" id="ARBA00022475"/>
    </source>
</evidence>
<dbReference type="GO" id="GO:0005886">
    <property type="term" value="C:plasma membrane"/>
    <property type="evidence" value="ECO:0007669"/>
    <property type="project" value="UniProtKB-SubCell"/>
</dbReference>
<dbReference type="SMART" id="SM00448">
    <property type="entry name" value="REC"/>
    <property type="match status" value="1"/>
</dbReference>
<dbReference type="Pfam" id="PF00512">
    <property type="entry name" value="HisKA"/>
    <property type="match status" value="1"/>
</dbReference>
<dbReference type="InterPro" id="IPR003594">
    <property type="entry name" value="HATPase_dom"/>
</dbReference>
<dbReference type="Gene3D" id="1.10.287.130">
    <property type="match status" value="1"/>
</dbReference>
<keyword evidence="10" id="KW-0547">Nucleotide-binding</keyword>
<feature type="domain" description="Response regulatory" evidence="17">
    <location>
        <begin position="597"/>
        <end position="712"/>
    </location>
</feature>
<dbReference type="InterPro" id="IPR036890">
    <property type="entry name" value="HATPase_C_sf"/>
</dbReference>
<evidence type="ECO:0000256" key="13">
    <source>
        <dbReference type="PROSITE-ProRule" id="PRU00110"/>
    </source>
</evidence>
<evidence type="ECO:0000256" key="14">
    <source>
        <dbReference type="PROSITE-ProRule" id="PRU00169"/>
    </source>
</evidence>
<dbReference type="InterPro" id="IPR036641">
    <property type="entry name" value="HPT_dom_sf"/>
</dbReference>
<evidence type="ECO:0000256" key="8">
    <source>
        <dbReference type="ARBA" id="ARBA00022692"/>
    </source>
</evidence>
<evidence type="ECO:0000256" key="11">
    <source>
        <dbReference type="ARBA" id="ARBA00022989"/>
    </source>
</evidence>
<dbReference type="InterPro" id="IPR004358">
    <property type="entry name" value="Sig_transdc_His_kin-like_C"/>
</dbReference>
<dbReference type="EMBL" id="CP002545">
    <property type="protein sequence ID" value="ADY53952.1"/>
    <property type="molecule type" value="Genomic_DNA"/>
</dbReference>
<evidence type="ECO:0000256" key="1">
    <source>
        <dbReference type="ARBA" id="ARBA00000085"/>
    </source>
</evidence>
<protein>
    <recommendedName>
        <fullName evidence="3">histidine kinase</fullName>
        <ecNumber evidence="3">2.7.13.3</ecNumber>
    </recommendedName>
</protein>
<dbReference type="PROSITE" id="PS50110">
    <property type="entry name" value="RESPONSE_REGULATORY"/>
    <property type="match status" value="1"/>
</dbReference>
<dbReference type="Pfam" id="PF02518">
    <property type="entry name" value="HATPase_c"/>
    <property type="match status" value="1"/>
</dbReference>
<dbReference type="PRINTS" id="PR00344">
    <property type="entry name" value="BCTRLSENSOR"/>
</dbReference>
<dbReference type="InterPro" id="IPR011006">
    <property type="entry name" value="CheY-like_superfamily"/>
</dbReference>
<dbReference type="SMART" id="SM00387">
    <property type="entry name" value="HATPase_c"/>
    <property type="match status" value="1"/>
</dbReference>
<keyword evidence="6 14" id="KW-0597">Phosphoprotein</keyword>
<keyword evidence="8 15" id="KW-0812">Transmembrane</keyword>
<evidence type="ECO:0000256" key="12">
    <source>
        <dbReference type="ARBA" id="ARBA00023136"/>
    </source>
</evidence>
<dbReference type="STRING" id="762903.Pedsa_3418"/>
<dbReference type="SUPFAM" id="SSF55874">
    <property type="entry name" value="ATPase domain of HSP90 chaperone/DNA topoisomerase II/histidine kinase"/>
    <property type="match status" value="1"/>
</dbReference>
<dbReference type="Gene3D" id="3.30.565.10">
    <property type="entry name" value="Histidine kinase-like ATPase, C-terminal domain"/>
    <property type="match status" value="1"/>
</dbReference>
<dbReference type="Proteomes" id="UP000000310">
    <property type="component" value="Chromosome"/>
</dbReference>
<dbReference type="AlphaFoldDB" id="F0SDG9"/>
<dbReference type="PANTHER" id="PTHR43047">
    <property type="entry name" value="TWO-COMPONENT HISTIDINE PROTEIN KINASE"/>
    <property type="match status" value="1"/>
</dbReference>
<evidence type="ECO:0000256" key="10">
    <source>
        <dbReference type="ARBA" id="ARBA00022840"/>
    </source>
</evidence>
<evidence type="ECO:0000256" key="7">
    <source>
        <dbReference type="ARBA" id="ARBA00022679"/>
    </source>
</evidence>
<evidence type="ECO:0000313" key="20">
    <source>
        <dbReference type="Proteomes" id="UP000000310"/>
    </source>
</evidence>
<reference evidence="19 20" key="1">
    <citation type="journal article" date="2011" name="Stand. Genomic Sci.">
        <title>Complete genome sequence of the gliding, heparinolytic Pedobacter saltans type strain (113).</title>
        <authorList>
            <person name="Liolios K."/>
            <person name="Sikorski J."/>
            <person name="Lu M."/>
            <person name="Nolan M."/>
            <person name="Lapidus A."/>
            <person name="Lucas S."/>
            <person name="Hammon N."/>
            <person name="Deshpande S."/>
            <person name="Cheng J.F."/>
            <person name="Tapia R."/>
            <person name="Han C."/>
            <person name="Goodwin L."/>
            <person name="Pitluck S."/>
            <person name="Huntemann M."/>
            <person name="Ivanova N."/>
            <person name="Pagani I."/>
            <person name="Mavromatis K."/>
            <person name="Ovchinikova G."/>
            <person name="Pati A."/>
            <person name="Chen A."/>
            <person name="Palaniappan K."/>
            <person name="Land M."/>
            <person name="Hauser L."/>
            <person name="Brambilla E.M."/>
            <person name="Kotsyurbenko O."/>
            <person name="Rohde M."/>
            <person name="Tindall B.J."/>
            <person name="Abt B."/>
            <person name="Goker M."/>
            <person name="Detter J.C."/>
            <person name="Woyke T."/>
            <person name="Bristow J."/>
            <person name="Eisen J.A."/>
            <person name="Markowitz V."/>
            <person name="Hugenholtz P."/>
            <person name="Klenk H.P."/>
            <person name="Kyrpides N.C."/>
        </authorList>
    </citation>
    <scope>NUCLEOTIDE SEQUENCE [LARGE SCALE GENOMIC DNA]</scope>
    <source>
        <strain evidence="20">ATCC 51119 / DSM 12145 / JCM 21818 / LMG 10337 / NBRC 100064 / NCIMB 13643</strain>
    </source>
</reference>
<feature type="domain" description="HPt" evidence="18">
    <location>
        <begin position="732"/>
        <end position="829"/>
    </location>
</feature>
<dbReference type="SUPFAM" id="SSF52172">
    <property type="entry name" value="CheY-like"/>
    <property type="match status" value="1"/>
</dbReference>
<evidence type="ECO:0000256" key="15">
    <source>
        <dbReference type="SAM" id="Phobius"/>
    </source>
</evidence>
<dbReference type="InterPro" id="IPR003661">
    <property type="entry name" value="HisK_dim/P_dom"/>
</dbReference>
<organism evidence="19 20">
    <name type="scientific">Pseudopedobacter saltans (strain ATCC 51119 / DSM 12145 / JCM 21818 / CCUG 39354 / LMG 10337 / NBRC 100064 / NCIMB 13643)</name>
    <name type="common">Pedobacter saltans</name>
    <dbReference type="NCBI Taxonomy" id="762903"/>
    <lineage>
        <taxon>Bacteria</taxon>
        <taxon>Pseudomonadati</taxon>
        <taxon>Bacteroidota</taxon>
        <taxon>Sphingobacteriia</taxon>
        <taxon>Sphingobacteriales</taxon>
        <taxon>Sphingobacteriaceae</taxon>
        <taxon>Pseudopedobacter</taxon>
    </lineage>
</organism>
<keyword evidence="7" id="KW-0808">Transferase</keyword>
<feature type="transmembrane region" description="Helical" evidence="15">
    <location>
        <begin position="306"/>
        <end position="325"/>
    </location>
</feature>
<dbReference type="HOGENOM" id="CLU_000445_114_50_10"/>
<dbReference type="eggNOG" id="COG2205">
    <property type="taxonomic scope" value="Bacteria"/>
</dbReference>
<dbReference type="EC" id="2.7.13.3" evidence="3"/>
<dbReference type="SMART" id="SM00388">
    <property type="entry name" value="HisKA"/>
    <property type="match status" value="1"/>
</dbReference>
<accession>F0SDG9</accession>
<dbReference type="GO" id="GO:0000155">
    <property type="term" value="F:phosphorelay sensor kinase activity"/>
    <property type="evidence" value="ECO:0007669"/>
    <property type="project" value="InterPro"/>
</dbReference>
<keyword evidence="20" id="KW-1185">Reference proteome</keyword>
<evidence type="ECO:0000259" key="16">
    <source>
        <dbReference type="PROSITE" id="PS50109"/>
    </source>
</evidence>
<comment type="catalytic activity">
    <reaction evidence="1">
        <text>ATP + protein L-histidine = ADP + protein N-phospho-L-histidine.</text>
        <dbReference type="EC" id="2.7.13.3"/>
    </reaction>
</comment>
<reference evidence="20" key="2">
    <citation type="submission" date="2011-02" db="EMBL/GenBank/DDBJ databases">
        <title>The complete genome of Pedobacter saltans DSM 12145.</title>
        <authorList>
            <consortium name="US DOE Joint Genome Institute (JGI-PGF)"/>
            <person name="Lucas S."/>
            <person name="Copeland A."/>
            <person name="Lapidus A."/>
            <person name="Bruce D."/>
            <person name="Goodwin L."/>
            <person name="Pitluck S."/>
            <person name="Kyrpides N."/>
            <person name="Mavromatis K."/>
            <person name="Pagani I."/>
            <person name="Ivanova N."/>
            <person name="Ovchinnikova G."/>
            <person name="Lu M."/>
            <person name="Detter J.C."/>
            <person name="Han C."/>
            <person name="Land M."/>
            <person name="Hauser L."/>
            <person name="Markowitz V."/>
            <person name="Cheng J.-F."/>
            <person name="Hugenholtz P."/>
            <person name="Woyke T."/>
            <person name="Wu D."/>
            <person name="Tindall B."/>
            <person name="Pomrenke H.G."/>
            <person name="Brambilla E."/>
            <person name="Klenk H.-P."/>
            <person name="Eisen J.A."/>
        </authorList>
    </citation>
    <scope>NUCLEOTIDE SEQUENCE [LARGE SCALE GENOMIC DNA]</scope>
    <source>
        <strain evidence="20">ATCC 51119 / DSM 12145 / JCM 21818 / LMG 10337 / NBRC 100064 / NCIMB 13643</strain>
    </source>
</reference>
<name>F0SDG9_PSESL</name>
<keyword evidence="4" id="KW-1003">Cell membrane</keyword>
<feature type="modified residue" description="4-aspartylphosphate" evidence="14">
    <location>
        <position position="646"/>
    </location>
</feature>
<dbReference type="eggNOG" id="COG0784">
    <property type="taxonomic scope" value="Bacteria"/>
</dbReference>
<dbReference type="SUPFAM" id="SSF47384">
    <property type="entry name" value="Homodimeric domain of signal transducing histidine kinase"/>
    <property type="match status" value="1"/>
</dbReference>
<dbReference type="PROSITE" id="PS50894">
    <property type="entry name" value="HPT"/>
    <property type="match status" value="1"/>
</dbReference>
<evidence type="ECO:0000256" key="9">
    <source>
        <dbReference type="ARBA" id="ARBA00022777"/>
    </source>
</evidence>
<evidence type="ECO:0000256" key="2">
    <source>
        <dbReference type="ARBA" id="ARBA00004429"/>
    </source>
</evidence>
<keyword evidence="5" id="KW-0997">Cell inner membrane</keyword>
<evidence type="ECO:0000313" key="19">
    <source>
        <dbReference type="EMBL" id="ADY53952.1"/>
    </source>
</evidence>
<dbReference type="SUPFAM" id="SSF47226">
    <property type="entry name" value="Histidine-containing phosphotransfer domain, HPT domain"/>
    <property type="match status" value="1"/>
</dbReference>
<dbReference type="FunFam" id="3.30.565.10:FF:000010">
    <property type="entry name" value="Sensor histidine kinase RcsC"/>
    <property type="match status" value="1"/>
</dbReference>
<evidence type="ECO:0000259" key="17">
    <source>
        <dbReference type="PROSITE" id="PS50110"/>
    </source>
</evidence>
<dbReference type="CDD" id="cd00082">
    <property type="entry name" value="HisKA"/>
    <property type="match status" value="1"/>
</dbReference>
<comment type="subcellular location">
    <subcellularLocation>
        <location evidence="2">Cell inner membrane</location>
        <topology evidence="2">Multi-pass membrane protein</topology>
    </subcellularLocation>
</comment>
<dbReference type="InterPro" id="IPR036097">
    <property type="entry name" value="HisK_dim/P_sf"/>
</dbReference>
<dbReference type="Gene3D" id="3.40.50.2300">
    <property type="match status" value="1"/>
</dbReference>
<keyword evidence="12 15" id="KW-0472">Membrane</keyword>
<dbReference type="InterPro" id="IPR001789">
    <property type="entry name" value="Sig_transdc_resp-reg_receiver"/>
</dbReference>
<evidence type="ECO:0000256" key="3">
    <source>
        <dbReference type="ARBA" id="ARBA00012438"/>
    </source>
</evidence>
<dbReference type="RefSeq" id="WP_013634435.1">
    <property type="nucleotide sequence ID" value="NC_015177.1"/>
</dbReference>
<feature type="domain" description="Histidine kinase" evidence="16">
    <location>
        <begin position="358"/>
        <end position="575"/>
    </location>
</feature>
<keyword evidence="10" id="KW-0067">ATP-binding</keyword>
<keyword evidence="9 19" id="KW-0418">Kinase</keyword>
<dbReference type="KEGG" id="psn:Pedsa_3418"/>
<proteinExistence type="predicted"/>
<evidence type="ECO:0000256" key="6">
    <source>
        <dbReference type="ARBA" id="ARBA00022553"/>
    </source>
</evidence>
<dbReference type="Pfam" id="PF00072">
    <property type="entry name" value="Response_reg"/>
    <property type="match status" value="1"/>
</dbReference>
<dbReference type="CDD" id="cd17546">
    <property type="entry name" value="REC_hyHK_CKI1_RcsC-like"/>
    <property type="match status" value="1"/>
</dbReference>
<dbReference type="PROSITE" id="PS50109">
    <property type="entry name" value="HIS_KIN"/>
    <property type="match status" value="1"/>
</dbReference>
<dbReference type="InterPro" id="IPR008207">
    <property type="entry name" value="Sig_transdc_His_kin_Hpt_dom"/>
</dbReference>
<evidence type="ECO:0000256" key="5">
    <source>
        <dbReference type="ARBA" id="ARBA00022519"/>
    </source>
</evidence>
<dbReference type="InterPro" id="IPR005467">
    <property type="entry name" value="His_kinase_dom"/>
</dbReference>
<dbReference type="OrthoDB" id="9797097at2"/>
<evidence type="ECO:0000259" key="18">
    <source>
        <dbReference type="PROSITE" id="PS50894"/>
    </source>
</evidence>
<dbReference type="Gene3D" id="1.20.120.160">
    <property type="entry name" value="HPT domain"/>
    <property type="match status" value="1"/>
</dbReference>
<sequence length="829" mass="95421">MVKKPKYKFQKSIKWKIVVASIVACAALYLAWQTAKIALYEILDTVENISEPTERLRLVNNLSLKMVRLEQLQKSVSLKNKADYTQLQKESKELVSIIDSLQYKYRNDSLQLVRIASMKKLLKERDKLFNNYLTDRRGFLDNKSIEKQLKSLNELVEENAKKTDSAILESEKRTLTTTIYELEERREAEESKGFLSRIFGKKKEALKKPAYNIVNEELNVKLDTVALNRQDSILRDLGESMRSIEETQRKKSKSFLNTEAMFIYTNDMLFSRLLTTLRQVELEAVNQIQERNDDAKSVVNSGIKQISVIILVFFLITLIMLYLILRDISKGNEYRKQLEKAKEEAEYHSMAKQRFLANMSHEIRTPLQTIIGFSELLRKEREIKPKNIDAIYYSSEHLMHIVNEILDYNRIVSGKIAITPTVFHMENLLQEVFTVLKYQAEKKGIKLYADFDFEDVSYVKGDAFRLKQILYNLLGNAIKYTDKGHVALNVSCKKNKSGLHFMFVIEDTGVGMSHEDTQNIFNEFERIDKIVSDKEGAGLGLSITKLLIEQQEGRISVRSKLGEGSAFTVYLKYQEVEEDELAIVHENQISLINSDAKVWLLDDDPFILDLCSTILKNHHIEHVCFSNPKYLLNTIWDESVTVVLTDIRMPEISGIEVCKRLRSYVPAEVKIFALTAQVLPEERELLLNSGFDDIIHKPFREEDLIRIFGLDAEQIESQELDFSAIEKMTFGDSDQLDKLLKKFVVDVETDESLLDTALKAGDSGEVSLIIHRLAGRIAQFGGKGLGAHLRDLEYELNHSPEIDDDLLAKINDLQQEIASFKEKIESKFQ</sequence>
<keyword evidence="11 15" id="KW-1133">Transmembrane helix</keyword>
<gene>
    <name evidence="19" type="ordered locus">Pedsa_3418</name>
</gene>
<feature type="modified residue" description="Phosphohistidine" evidence="13">
    <location>
        <position position="771"/>
    </location>
</feature>